<dbReference type="Proteomes" id="UP000054097">
    <property type="component" value="Unassembled WGS sequence"/>
</dbReference>
<evidence type="ECO:0008006" key="3">
    <source>
        <dbReference type="Google" id="ProtNLM"/>
    </source>
</evidence>
<reference evidence="2" key="2">
    <citation type="submission" date="2015-01" db="EMBL/GenBank/DDBJ databases">
        <title>Evolutionary Origins and Diversification of the Mycorrhizal Mutualists.</title>
        <authorList>
            <consortium name="DOE Joint Genome Institute"/>
            <consortium name="Mycorrhizal Genomics Consortium"/>
            <person name="Kohler A."/>
            <person name="Kuo A."/>
            <person name="Nagy L.G."/>
            <person name="Floudas D."/>
            <person name="Copeland A."/>
            <person name="Barry K.W."/>
            <person name="Cichocki N."/>
            <person name="Veneault-Fourrey C."/>
            <person name="LaButti K."/>
            <person name="Lindquist E.A."/>
            <person name="Lipzen A."/>
            <person name="Lundell T."/>
            <person name="Morin E."/>
            <person name="Murat C."/>
            <person name="Riley R."/>
            <person name="Ohm R."/>
            <person name="Sun H."/>
            <person name="Tunlid A."/>
            <person name="Henrissat B."/>
            <person name="Grigoriev I.V."/>
            <person name="Hibbett D.S."/>
            <person name="Martin F."/>
        </authorList>
    </citation>
    <scope>NUCLEOTIDE SEQUENCE [LARGE SCALE GENOMIC DNA]</scope>
    <source>
        <strain evidence="2">MAFF 305830</strain>
    </source>
</reference>
<gene>
    <name evidence="1" type="ORF">M408DRAFT_45059</name>
</gene>
<dbReference type="PANTHER" id="PTHR43591">
    <property type="entry name" value="METHYLTRANSFERASE"/>
    <property type="match status" value="1"/>
</dbReference>
<dbReference type="AlphaFoldDB" id="A0A0C3AGC7"/>
<name>A0A0C3AGC7_SERVB</name>
<organism evidence="1 2">
    <name type="scientific">Serendipita vermifera MAFF 305830</name>
    <dbReference type="NCBI Taxonomy" id="933852"/>
    <lineage>
        <taxon>Eukaryota</taxon>
        <taxon>Fungi</taxon>
        <taxon>Dikarya</taxon>
        <taxon>Basidiomycota</taxon>
        <taxon>Agaricomycotina</taxon>
        <taxon>Agaricomycetes</taxon>
        <taxon>Sebacinales</taxon>
        <taxon>Serendipitaceae</taxon>
        <taxon>Serendipita</taxon>
    </lineage>
</organism>
<dbReference type="Pfam" id="PF13489">
    <property type="entry name" value="Methyltransf_23"/>
    <property type="match status" value="1"/>
</dbReference>
<dbReference type="InterPro" id="IPR029063">
    <property type="entry name" value="SAM-dependent_MTases_sf"/>
</dbReference>
<dbReference type="Gene3D" id="3.40.50.150">
    <property type="entry name" value="Vaccinia Virus protein VP39"/>
    <property type="match status" value="1"/>
</dbReference>
<feature type="non-terminal residue" evidence="1">
    <location>
        <position position="1"/>
    </location>
</feature>
<dbReference type="PANTHER" id="PTHR43591:SF24">
    <property type="entry name" value="2-METHOXY-6-POLYPRENYL-1,4-BENZOQUINOL METHYLASE, MITOCHONDRIAL"/>
    <property type="match status" value="1"/>
</dbReference>
<evidence type="ECO:0000313" key="2">
    <source>
        <dbReference type="Proteomes" id="UP000054097"/>
    </source>
</evidence>
<dbReference type="GO" id="GO:0008168">
    <property type="term" value="F:methyltransferase activity"/>
    <property type="evidence" value="ECO:0007669"/>
    <property type="project" value="TreeGrafter"/>
</dbReference>
<sequence>QHRAISIGLGGLYPTPEVVRAVLAPQEGVIKRILDLGCGSGVWCTEMAREFPHCEVLGVDLAPMPVFPGQMPPNCKFEMNDVNRGLEHLQGMYDVVHARAIGMGLKDFRKSLQQVVGCAKPGGIVIWMDGDYDFYS</sequence>
<evidence type="ECO:0000313" key="1">
    <source>
        <dbReference type="EMBL" id="KIM23690.1"/>
    </source>
</evidence>
<keyword evidence="2" id="KW-1185">Reference proteome</keyword>
<protein>
    <recommendedName>
        <fullName evidence="3">Methyltransferase domain-containing protein</fullName>
    </recommendedName>
</protein>
<proteinExistence type="predicted"/>
<reference evidence="1 2" key="1">
    <citation type="submission" date="2014-04" db="EMBL/GenBank/DDBJ databases">
        <authorList>
            <consortium name="DOE Joint Genome Institute"/>
            <person name="Kuo A."/>
            <person name="Zuccaro A."/>
            <person name="Kohler A."/>
            <person name="Nagy L.G."/>
            <person name="Floudas D."/>
            <person name="Copeland A."/>
            <person name="Barry K.W."/>
            <person name="Cichocki N."/>
            <person name="Veneault-Fourrey C."/>
            <person name="LaButti K."/>
            <person name="Lindquist E.A."/>
            <person name="Lipzen A."/>
            <person name="Lundell T."/>
            <person name="Morin E."/>
            <person name="Murat C."/>
            <person name="Sun H."/>
            <person name="Tunlid A."/>
            <person name="Henrissat B."/>
            <person name="Grigoriev I.V."/>
            <person name="Hibbett D.S."/>
            <person name="Martin F."/>
            <person name="Nordberg H.P."/>
            <person name="Cantor M.N."/>
            <person name="Hua S.X."/>
        </authorList>
    </citation>
    <scope>NUCLEOTIDE SEQUENCE [LARGE SCALE GENOMIC DNA]</scope>
    <source>
        <strain evidence="1 2">MAFF 305830</strain>
    </source>
</reference>
<dbReference type="HOGENOM" id="CLU_093259_2_2_1"/>
<accession>A0A0C3AGC7</accession>
<dbReference type="CDD" id="cd02440">
    <property type="entry name" value="AdoMet_MTases"/>
    <property type="match status" value="1"/>
</dbReference>
<feature type="non-terminal residue" evidence="1">
    <location>
        <position position="136"/>
    </location>
</feature>
<dbReference type="EMBL" id="KN824333">
    <property type="protein sequence ID" value="KIM23690.1"/>
    <property type="molecule type" value="Genomic_DNA"/>
</dbReference>
<dbReference type="SUPFAM" id="SSF53335">
    <property type="entry name" value="S-adenosyl-L-methionine-dependent methyltransferases"/>
    <property type="match status" value="1"/>
</dbReference>
<dbReference type="OrthoDB" id="2013972at2759"/>